<accession>A0ABS2SR38</accession>
<keyword evidence="2" id="KW-1185">Reference proteome</keyword>
<dbReference type="Pfam" id="PF09501">
    <property type="entry name" value="Bac_small_YrzI"/>
    <property type="match status" value="1"/>
</dbReference>
<name>A0ABS2SR38_9BACI</name>
<dbReference type="RefSeq" id="WP_081761145.1">
    <property type="nucleotide sequence ID" value="NZ_JAFBCV010000003.1"/>
</dbReference>
<dbReference type="InterPro" id="IPR012655">
    <property type="entry name" value="YrzI"/>
</dbReference>
<proteinExistence type="predicted"/>
<dbReference type="NCBIfam" id="TIGR02413">
    <property type="entry name" value="Bac_small_yrzI"/>
    <property type="match status" value="1"/>
</dbReference>
<organism evidence="1 2">
    <name type="scientific">Shouchella xiaoxiensis</name>
    <dbReference type="NCBI Taxonomy" id="766895"/>
    <lineage>
        <taxon>Bacteria</taxon>
        <taxon>Bacillati</taxon>
        <taxon>Bacillota</taxon>
        <taxon>Bacilli</taxon>
        <taxon>Bacillales</taxon>
        <taxon>Bacillaceae</taxon>
        <taxon>Shouchella</taxon>
    </lineage>
</organism>
<evidence type="ECO:0000313" key="2">
    <source>
        <dbReference type="Proteomes" id="UP001179280"/>
    </source>
</evidence>
<dbReference type="Proteomes" id="UP001179280">
    <property type="component" value="Unassembled WGS sequence"/>
</dbReference>
<gene>
    <name evidence="1" type="ORF">JOC54_001209</name>
</gene>
<dbReference type="EMBL" id="JAFBCV010000003">
    <property type="protein sequence ID" value="MBM7837978.1"/>
    <property type="molecule type" value="Genomic_DNA"/>
</dbReference>
<evidence type="ECO:0000313" key="1">
    <source>
        <dbReference type="EMBL" id="MBM7837978.1"/>
    </source>
</evidence>
<sequence length="46" mass="5669">MTFSFIFFTISIKKRSYTEEELKSFIHSEQVIEDIERLRNNYYSPM</sequence>
<comment type="caution">
    <text evidence="1">The sequence shown here is derived from an EMBL/GenBank/DDBJ whole genome shotgun (WGS) entry which is preliminary data.</text>
</comment>
<protein>
    <submittedName>
        <fullName evidence="1">Uncharacterized protein (TIGR02413 family)</fullName>
    </submittedName>
</protein>
<reference evidence="1" key="1">
    <citation type="submission" date="2021-01" db="EMBL/GenBank/DDBJ databases">
        <title>Genomic Encyclopedia of Type Strains, Phase IV (KMG-IV): sequencing the most valuable type-strain genomes for metagenomic binning, comparative biology and taxonomic classification.</title>
        <authorList>
            <person name="Goeker M."/>
        </authorList>
    </citation>
    <scope>NUCLEOTIDE SEQUENCE</scope>
    <source>
        <strain evidence="1">DSM 21943</strain>
    </source>
</reference>